<dbReference type="GO" id="GO:0003824">
    <property type="term" value="F:catalytic activity"/>
    <property type="evidence" value="ECO:0007669"/>
    <property type="project" value="UniProtKB-KW"/>
</dbReference>
<dbReference type="SUPFAM" id="SSF56672">
    <property type="entry name" value="DNA/RNA polymerases"/>
    <property type="match status" value="1"/>
</dbReference>
<comment type="caution">
    <text evidence="3">The sequence shown here is derived from an EMBL/GenBank/DDBJ whole genome shotgun (WGS) entry which is preliminary data.</text>
</comment>
<evidence type="ECO:0000259" key="2">
    <source>
        <dbReference type="Pfam" id="PF17919"/>
    </source>
</evidence>
<evidence type="ECO:0000313" key="3">
    <source>
        <dbReference type="EMBL" id="KYO45986.1"/>
    </source>
</evidence>
<keyword evidence="1" id="KW-0511">Multifunctional enzyme</keyword>
<dbReference type="InterPro" id="IPR041577">
    <property type="entry name" value="RT_RNaseH_2"/>
</dbReference>
<dbReference type="Proteomes" id="UP000050525">
    <property type="component" value="Unassembled WGS sequence"/>
</dbReference>
<reference evidence="3 4" key="1">
    <citation type="journal article" date="2012" name="Genome Biol.">
        <title>Sequencing three crocodilian genomes to illuminate the evolution of archosaurs and amniotes.</title>
        <authorList>
            <person name="St John J.A."/>
            <person name="Braun E.L."/>
            <person name="Isberg S.R."/>
            <person name="Miles L.G."/>
            <person name="Chong A.Y."/>
            <person name="Gongora J."/>
            <person name="Dalzell P."/>
            <person name="Moran C."/>
            <person name="Bed'hom B."/>
            <person name="Abzhanov A."/>
            <person name="Burgess S.C."/>
            <person name="Cooksey A.M."/>
            <person name="Castoe T.A."/>
            <person name="Crawford N.G."/>
            <person name="Densmore L.D."/>
            <person name="Drew J.C."/>
            <person name="Edwards S.V."/>
            <person name="Faircloth B.C."/>
            <person name="Fujita M.K."/>
            <person name="Greenwold M.J."/>
            <person name="Hoffmann F.G."/>
            <person name="Howard J.M."/>
            <person name="Iguchi T."/>
            <person name="Janes D.E."/>
            <person name="Khan S.Y."/>
            <person name="Kohno S."/>
            <person name="de Koning A.J."/>
            <person name="Lance S.L."/>
            <person name="McCarthy F.M."/>
            <person name="McCormack J.E."/>
            <person name="Merchant M.E."/>
            <person name="Peterson D.G."/>
            <person name="Pollock D.D."/>
            <person name="Pourmand N."/>
            <person name="Raney B.J."/>
            <person name="Roessler K.A."/>
            <person name="Sanford J.R."/>
            <person name="Sawyer R.H."/>
            <person name="Schmidt C.J."/>
            <person name="Triplett E.W."/>
            <person name="Tuberville T.D."/>
            <person name="Venegas-Anaya M."/>
            <person name="Howard J.T."/>
            <person name="Jarvis E.D."/>
            <person name="Guillette L.J.Jr."/>
            <person name="Glenn T.C."/>
            <person name="Green R.E."/>
            <person name="Ray D.A."/>
        </authorList>
    </citation>
    <scope>NUCLEOTIDE SEQUENCE [LARGE SCALE GENOMIC DNA]</scope>
    <source>
        <strain evidence="3">KSC_2009_1</strain>
    </source>
</reference>
<dbReference type="EMBL" id="AKHW03000533">
    <property type="protein sequence ID" value="KYO45986.1"/>
    <property type="molecule type" value="Genomic_DNA"/>
</dbReference>
<dbReference type="InterPro" id="IPR050951">
    <property type="entry name" value="Retrovirus_Pol_polyprotein"/>
</dbReference>
<organism evidence="3 4">
    <name type="scientific">Alligator mississippiensis</name>
    <name type="common">American alligator</name>
    <dbReference type="NCBI Taxonomy" id="8496"/>
    <lineage>
        <taxon>Eukaryota</taxon>
        <taxon>Metazoa</taxon>
        <taxon>Chordata</taxon>
        <taxon>Craniata</taxon>
        <taxon>Vertebrata</taxon>
        <taxon>Euteleostomi</taxon>
        <taxon>Archelosauria</taxon>
        <taxon>Archosauria</taxon>
        <taxon>Crocodylia</taxon>
        <taxon>Alligatoridae</taxon>
        <taxon>Alligatorinae</taxon>
        <taxon>Alligator</taxon>
    </lineage>
</organism>
<dbReference type="CDD" id="cd09274">
    <property type="entry name" value="RNase_HI_RT_Ty3"/>
    <property type="match status" value="1"/>
</dbReference>
<name>A0A151PA80_ALLMI</name>
<feature type="domain" description="Reverse transcriptase/retrotransposon-derived protein RNase H-like" evidence="2">
    <location>
        <begin position="15"/>
        <end position="82"/>
    </location>
</feature>
<dbReference type="Pfam" id="PF17919">
    <property type="entry name" value="RT_RNaseH_2"/>
    <property type="match status" value="1"/>
</dbReference>
<evidence type="ECO:0000313" key="4">
    <source>
        <dbReference type="Proteomes" id="UP000050525"/>
    </source>
</evidence>
<accession>A0A151PA80</accession>
<sequence>MVRQLVEINIKSPPPMVETDASETAVGAVLTQEEGENERPVAYASHKLLPAEKRYATIERECLAIQWTVDHFRYYLMGREFKLARQFSPVPPGLRHPRPGGEGIPLGCDVELVMPPTVSPAALSRVVTVCGLRPKRAL</sequence>
<evidence type="ECO:0000256" key="1">
    <source>
        <dbReference type="ARBA" id="ARBA00023268"/>
    </source>
</evidence>
<dbReference type="FunFam" id="3.10.20.370:FF:000001">
    <property type="entry name" value="Retrovirus-related Pol polyprotein from transposon 17.6-like protein"/>
    <property type="match status" value="1"/>
</dbReference>
<proteinExistence type="predicted"/>
<protein>
    <recommendedName>
        <fullName evidence="2">Reverse transcriptase/retrotransposon-derived protein RNase H-like domain-containing protein</fullName>
    </recommendedName>
</protein>
<dbReference type="InterPro" id="IPR043502">
    <property type="entry name" value="DNA/RNA_pol_sf"/>
</dbReference>
<dbReference type="PANTHER" id="PTHR37984:SF5">
    <property type="entry name" value="PROTEIN NYNRIN-LIKE"/>
    <property type="match status" value="1"/>
</dbReference>
<gene>
    <name evidence="3" type="ORF">Y1Q_0021585</name>
</gene>
<dbReference type="AlphaFoldDB" id="A0A151PA80"/>
<dbReference type="Gene3D" id="3.10.20.370">
    <property type="match status" value="1"/>
</dbReference>
<dbReference type="STRING" id="8496.A0A151PA80"/>
<keyword evidence="4" id="KW-1185">Reference proteome</keyword>
<dbReference type="PANTHER" id="PTHR37984">
    <property type="entry name" value="PROTEIN CBG26694"/>
    <property type="match status" value="1"/>
</dbReference>